<dbReference type="AlphaFoldDB" id="A0A645AQU9"/>
<comment type="caution">
    <text evidence="1">The sequence shown here is derived from an EMBL/GenBank/DDBJ whole genome shotgun (WGS) entry which is preliminary data.</text>
</comment>
<protein>
    <submittedName>
        <fullName evidence="1">Uncharacterized protein</fullName>
    </submittedName>
</protein>
<organism evidence="1">
    <name type="scientific">bioreactor metagenome</name>
    <dbReference type="NCBI Taxonomy" id="1076179"/>
    <lineage>
        <taxon>unclassified sequences</taxon>
        <taxon>metagenomes</taxon>
        <taxon>ecological metagenomes</taxon>
    </lineage>
</organism>
<reference evidence="1" key="1">
    <citation type="submission" date="2019-08" db="EMBL/GenBank/DDBJ databases">
        <authorList>
            <person name="Kucharzyk K."/>
            <person name="Murdoch R.W."/>
            <person name="Higgins S."/>
            <person name="Loffler F."/>
        </authorList>
    </citation>
    <scope>NUCLEOTIDE SEQUENCE</scope>
</reference>
<name>A0A645AQU9_9ZZZZ</name>
<dbReference type="EMBL" id="VSSQ01013657">
    <property type="protein sequence ID" value="MPM51974.1"/>
    <property type="molecule type" value="Genomic_DNA"/>
</dbReference>
<evidence type="ECO:0000313" key="1">
    <source>
        <dbReference type="EMBL" id="MPM51974.1"/>
    </source>
</evidence>
<sequence length="158" mass="17903">MQQRHQLVSDAVPGGSILRVRFVLTEGLAPQLEGKEDLLPAHIKQRTYDATVSRLHTAKTARSAAADEVQEQRLRLIVLVMRCGNHVRVKCLPRTLQKRIAHFARRLFDGLPMRFCISGHANRLCCQRDFEPRAERLAEPLVAIRVFSADAVVEMRGK</sequence>
<gene>
    <name evidence="1" type="ORF">SDC9_98727</name>
</gene>
<proteinExistence type="predicted"/>
<accession>A0A645AQU9</accession>